<reference evidence="3" key="1">
    <citation type="submission" date="2016-07" db="EMBL/GenBank/DDBJ databases">
        <authorList>
            <person name="Florea S."/>
            <person name="Webb J.S."/>
            <person name="Jaromczyk J."/>
            <person name="Schardl C.L."/>
        </authorList>
    </citation>
    <scope>NUCLEOTIDE SEQUENCE [LARGE SCALE GENOMIC DNA]</scope>
    <source>
        <strain evidence="3">MV-1</strain>
    </source>
</reference>
<feature type="chain" id="PRO_5009184028" description="Secreted protein" evidence="1">
    <location>
        <begin position="33"/>
        <end position="193"/>
    </location>
</feature>
<accession>A0A1E5Q4A5</accession>
<dbReference type="STRING" id="28181.BEN30_15865"/>
<dbReference type="EMBL" id="MCGG01000057">
    <property type="protein sequence ID" value="OEJ64944.1"/>
    <property type="molecule type" value="Genomic_DNA"/>
</dbReference>
<comment type="caution">
    <text evidence="2">The sequence shown here is derived from an EMBL/GenBank/DDBJ whole genome shotgun (WGS) entry which is preliminary data.</text>
</comment>
<name>A0A1E5Q4A5_9PROT</name>
<organism evidence="2 3">
    <name type="scientific">Magnetovibrio blakemorei</name>
    <dbReference type="NCBI Taxonomy" id="28181"/>
    <lineage>
        <taxon>Bacteria</taxon>
        <taxon>Pseudomonadati</taxon>
        <taxon>Pseudomonadota</taxon>
        <taxon>Alphaproteobacteria</taxon>
        <taxon>Rhodospirillales</taxon>
        <taxon>Magnetovibrionaceae</taxon>
        <taxon>Magnetovibrio</taxon>
    </lineage>
</organism>
<dbReference type="AlphaFoldDB" id="A0A1E5Q4A5"/>
<keyword evidence="3" id="KW-1185">Reference proteome</keyword>
<proteinExistence type="predicted"/>
<dbReference type="Proteomes" id="UP000095347">
    <property type="component" value="Unassembled WGS sequence"/>
</dbReference>
<evidence type="ECO:0000313" key="2">
    <source>
        <dbReference type="EMBL" id="OEJ64944.1"/>
    </source>
</evidence>
<sequence length="193" mass="22174">MWVTKKCGGEMGKRHALLIGLMLLTIPFSATASPCGPYVDRMYQQAKQHYDKIRQMLRVKTTSTSLKDYLIEREKLVLNHLHQHIEGAGEWASKNPYLMYYVFNDKKYVIDGCPVLKKGIPDSVYIRMALYPKDKSAGDFLFALKMCFSLIKDKNMKELPDVCTNTKKLFSDYSMTCVKEGGAECETYEQAKR</sequence>
<feature type="signal peptide" evidence="1">
    <location>
        <begin position="1"/>
        <end position="32"/>
    </location>
</feature>
<evidence type="ECO:0000313" key="3">
    <source>
        <dbReference type="Proteomes" id="UP000095347"/>
    </source>
</evidence>
<protein>
    <recommendedName>
        <fullName evidence="4">Secreted protein</fullName>
    </recommendedName>
</protein>
<evidence type="ECO:0000256" key="1">
    <source>
        <dbReference type="SAM" id="SignalP"/>
    </source>
</evidence>
<keyword evidence="1" id="KW-0732">Signal</keyword>
<evidence type="ECO:0008006" key="4">
    <source>
        <dbReference type="Google" id="ProtNLM"/>
    </source>
</evidence>
<gene>
    <name evidence="2" type="ORF">BEN30_15865</name>
</gene>
<dbReference type="RefSeq" id="WP_069959067.1">
    <property type="nucleotide sequence ID" value="NZ_MCGG01000057.1"/>
</dbReference>